<protein>
    <submittedName>
        <fullName evidence="1">Uncharacterized protein</fullName>
    </submittedName>
</protein>
<accession>A0ACB8D4V9</accession>
<dbReference type="EMBL" id="CM023472">
    <property type="protein sequence ID" value="KAH7959408.1"/>
    <property type="molecule type" value="Genomic_DNA"/>
</dbReference>
<dbReference type="Proteomes" id="UP000821865">
    <property type="component" value="Chromosome 3"/>
</dbReference>
<evidence type="ECO:0000313" key="1">
    <source>
        <dbReference type="EMBL" id="KAH7959408.1"/>
    </source>
</evidence>
<keyword evidence="2" id="KW-1185">Reference proteome</keyword>
<gene>
    <name evidence="1" type="ORF">HPB49_010912</name>
</gene>
<evidence type="ECO:0000313" key="2">
    <source>
        <dbReference type="Proteomes" id="UP000821865"/>
    </source>
</evidence>
<organism evidence="1 2">
    <name type="scientific">Dermacentor silvarum</name>
    <name type="common">Tick</name>
    <dbReference type="NCBI Taxonomy" id="543639"/>
    <lineage>
        <taxon>Eukaryota</taxon>
        <taxon>Metazoa</taxon>
        <taxon>Ecdysozoa</taxon>
        <taxon>Arthropoda</taxon>
        <taxon>Chelicerata</taxon>
        <taxon>Arachnida</taxon>
        <taxon>Acari</taxon>
        <taxon>Parasitiformes</taxon>
        <taxon>Ixodida</taxon>
        <taxon>Ixodoidea</taxon>
        <taxon>Ixodidae</taxon>
        <taxon>Rhipicephalinae</taxon>
        <taxon>Dermacentor</taxon>
    </lineage>
</organism>
<comment type="caution">
    <text evidence="1">The sequence shown here is derived from an EMBL/GenBank/DDBJ whole genome shotgun (WGS) entry which is preliminary data.</text>
</comment>
<reference evidence="1" key="1">
    <citation type="submission" date="2020-05" db="EMBL/GenBank/DDBJ databases">
        <title>Large-scale comparative analyses of tick genomes elucidate their genetic diversity and vector capacities.</title>
        <authorList>
            <person name="Jia N."/>
            <person name="Wang J."/>
            <person name="Shi W."/>
            <person name="Du L."/>
            <person name="Sun Y."/>
            <person name="Zhan W."/>
            <person name="Jiang J."/>
            <person name="Wang Q."/>
            <person name="Zhang B."/>
            <person name="Ji P."/>
            <person name="Sakyi L.B."/>
            <person name="Cui X."/>
            <person name="Yuan T."/>
            <person name="Jiang B."/>
            <person name="Yang W."/>
            <person name="Lam T.T.-Y."/>
            <person name="Chang Q."/>
            <person name="Ding S."/>
            <person name="Wang X."/>
            <person name="Zhu J."/>
            <person name="Ruan X."/>
            <person name="Zhao L."/>
            <person name="Wei J."/>
            <person name="Que T."/>
            <person name="Du C."/>
            <person name="Cheng J."/>
            <person name="Dai P."/>
            <person name="Han X."/>
            <person name="Huang E."/>
            <person name="Gao Y."/>
            <person name="Liu J."/>
            <person name="Shao H."/>
            <person name="Ye R."/>
            <person name="Li L."/>
            <person name="Wei W."/>
            <person name="Wang X."/>
            <person name="Wang C."/>
            <person name="Yang T."/>
            <person name="Huo Q."/>
            <person name="Li W."/>
            <person name="Guo W."/>
            <person name="Chen H."/>
            <person name="Zhou L."/>
            <person name="Ni X."/>
            <person name="Tian J."/>
            <person name="Zhou Y."/>
            <person name="Sheng Y."/>
            <person name="Liu T."/>
            <person name="Pan Y."/>
            <person name="Xia L."/>
            <person name="Li J."/>
            <person name="Zhao F."/>
            <person name="Cao W."/>
        </authorList>
    </citation>
    <scope>NUCLEOTIDE SEQUENCE</scope>
    <source>
        <strain evidence="1">Dsil-2018</strain>
    </source>
</reference>
<sequence length="115" mass="13268">MARQETNMRRAIPLEKRVEIELYRLATSAKDRTVANLFGVRRSSVNIIFREFRSVVAWRLERRYVRFPSAQGLAEHVRQFTAVAGFPKGIDALDGCHIEVCPPKEHAADYFNYKG</sequence>
<proteinExistence type="predicted"/>
<name>A0ACB8D4V9_DERSI</name>